<reference evidence="2 4" key="1">
    <citation type="journal article" date="2008" name="Science">
        <title>The Physcomitrella genome reveals evolutionary insights into the conquest of land by plants.</title>
        <authorList>
            <person name="Rensing S."/>
            <person name="Lang D."/>
            <person name="Zimmer A."/>
            <person name="Terry A."/>
            <person name="Salamov A."/>
            <person name="Shapiro H."/>
            <person name="Nishiyama T."/>
            <person name="Perroud P.-F."/>
            <person name="Lindquist E."/>
            <person name="Kamisugi Y."/>
            <person name="Tanahashi T."/>
            <person name="Sakakibara K."/>
            <person name="Fujita T."/>
            <person name="Oishi K."/>
            <person name="Shin-I T."/>
            <person name="Kuroki Y."/>
            <person name="Toyoda A."/>
            <person name="Suzuki Y."/>
            <person name="Hashimoto A."/>
            <person name="Yamaguchi K."/>
            <person name="Sugano A."/>
            <person name="Kohara Y."/>
            <person name="Fujiyama A."/>
            <person name="Anterola A."/>
            <person name="Aoki S."/>
            <person name="Ashton N."/>
            <person name="Barbazuk W.B."/>
            <person name="Barker E."/>
            <person name="Bennetzen J."/>
            <person name="Bezanilla M."/>
            <person name="Blankenship R."/>
            <person name="Cho S.H."/>
            <person name="Dutcher S."/>
            <person name="Estelle M."/>
            <person name="Fawcett J.A."/>
            <person name="Gundlach H."/>
            <person name="Hanada K."/>
            <person name="Heyl A."/>
            <person name="Hicks K.A."/>
            <person name="Hugh J."/>
            <person name="Lohr M."/>
            <person name="Mayer K."/>
            <person name="Melkozernov A."/>
            <person name="Murata T."/>
            <person name="Nelson D."/>
            <person name="Pils B."/>
            <person name="Prigge M."/>
            <person name="Reiss B."/>
            <person name="Renner T."/>
            <person name="Rombauts S."/>
            <person name="Rushton P."/>
            <person name="Sanderfoot A."/>
            <person name="Schween G."/>
            <person name="Shiu S.-H."/>
            <person name="Stueber K."/>
            <person name="Theodoulou F.L."/>
            <person name="Tu H."/>
            <person name="Van de Peer Y."/>
            <person name="Verrier P.J."/>
            <person name="Waters E."/>
            <person name="Wood A."/>
            <person name="Yang L."/>
            <person name="Cove D."/>
            <person name="Cuming A."/>
            <person name="Hasebe M."/>
            <person name="Lucas S."/>
            <person name="Mishler D.B."/>
            <person name="Reski R."/>
            <person name="Grigoriev I."/>
            <person name="Quatrano R.S."/>
            <person name="Boore J.L."/>
        </authorList>
    </citation>
    <scope>NUCLEOTIDE SEQUENCE [LARGE SCALE GENOMIC DNA]</scope>
    <source>
        <strain evidence="3 4">cv. Gransden 2004</strain>
    </source>
</reference>
<accession>A0A2K1KQA6</accession>
<keyword evidence="4" id="KW-1185">Reference proteome</keyword>
<gene>
    <name evidence="2" type="ORF">PHYPA_006845</name>
</gene>
<dbReference type="EnsemblPlants" id="Pp3c4_27950V3.1">
    <property type="protein sequence ID" value="PAC:32920464.CDS.1"/>
    <property type="gene ID" value="Pp3c4_27950"/>
</dbReference>
<feature type="region of interest" description="Disordered" evidence="1">
    <location>
        <begin position="1"/>
        <end position="51"/>
    </location>
</feature>
<dbReference type="AlphaFoldDB" id="A0A2K1KQA6"/>
<protein>
    <submittedName>
        <fullName evidence="2 3">Uncharacterized protein</fullName>
    </submittedName>
</protein>
<evidence type="ECO:0000313" key="2">
    <source>
        <dbReference type="EMBL" id="PNR55948.1"/>
    </source>
</evidence>
<dbReference type="Proteomes" id="UP000006727">
    <property type="component" value="Chromosome 4"/>
</dbReference>
<organism evidence="2">
    <name type="scientific">Physcomitrium patens</name>
    <name type="common">Spreading-leaved earth moss</name>
    <name type="synonym">Physcomitrella patens</name>
    <dbReference type="NCBI Taxonomy" id="3218"/>
    <lineage>
        <taxon>Eukaryota</taxon>
        <taxon>Viridiplantae</taxon>
        <taxon>Streptophyta</taxon>
        <taxon>Embryophyta</taxon>
        <taxon>Bryophyta</taxon>
        <taxon>Bryophytina</taxon>
        <taxon>Bryopsida</taxon>
        <taxon>Funariidae</taxon>
        <taxon>Funariales</taxon>
        <taxon>Funariaceae</taxon>
        <taxon>Physcomitrium</taxon>
    </lineage>
</organism>
<dbReference type="EMBL" id="ABEU02000004">
    <property type="protein sequence ID" value="PNR55948.1"/>
    <property type="molecule type" value="Genomic_DNA"/>
</dbReference>
<evidence type="ECO:0000313" key="4">
    <source>
        <dbReference type="Proteomes" id="UP000006727"/>
    </source>
</evidence>
<dbReference type="InParanoid" id="A0A2K1KQA6"/>
<proteinExistence type="predicted"/>
<reference evidence="3" key="3">
    <citation type="submission" date="2020-12" db="UniProtKB">
        <authorList>
            <consortium name="EnsemblPlants"/>
        </authorList>
    </citation>
    <scope>IDENTIFICATION</scope>
</reference>
<evidence type="ECO:0000313" key="3">
    <source>
        <dbReference type="EnsemblPlants" id="PAC:32920464.CDS.1"/>
    </source>
</evidence>
<sequence>MRPAGANGKSRPHDPAGEAFPRKHACAAHMEKSSGTPSIITKRYPPPSPPN</sequence>
<name>A0A2K1KQA6_PHYPA</name>
<evidence type="ECO:0000256" key="1">
    <source>
        <dbReference type="SAM" id="MobiDB-lite"/>
    </source>
</evidence>
<dbReference type="Gramene" id="Pp3c4_27950V3.1">
    <property type="protein sequence ID" value="PAC:32920464.CDS.1"/>
    <property type="gene ID" value="Pp3c4_27950"/>
</dbReference>
<reference evidence="2 4" key="2">
    <citation type="journal article" date="2018" name="Plant J.">
        <title>The Physcomitrella patens chromosome-scale assembly reveals moss genome structure and evolution.</title>
        <authorList>
            <person name="Lang D."/>
            <person name="Ullrich K.K."/>
            <person name="Murat F."/>
            <person name="Fuchs J."/>
            <person name="Jenkins J."/>
            <person name="Haas F.B."/>
            <person name="Piednoel M."/>
            <person name="Gundlach H."/>
            <person name="Van Bel M."/>
            <person name="Meyberg R."/>
            <person name="Vives C."/>
            <person name="Morata J."/>
            <person name="Symeonidi A."/>
            <person name="Hiss M."/>
            <person name="Muchero W."/>
            <person name="Kamisugi Y."/>
            <person name="Saleh O."/>
            <person name="Blanc G."/>
            <person name="Decker E.L."/>
            <person name="van Gessel N."/>
            <person name="Grimwood J."/>
            <person name="Hayes R.D."/>
            <person name="Graham S.W."/>
            <person name="Gunter L.E."/>
            <person name="McDaniel S.F."/>
            <person name="Hoernstein S.N.W."/>
            <person name="Larsson A."/>
            <person name="Li F.W."/>
            <person name="Perroud P.F."/>
            <person name="Phillips J."/>
            <person name="Ranjan P."/>
            <person name="Rokshar D.S."/>
            <person name="Rothfels C.J."/>
            <person name="Schneider L."/>
            <person name="Shu S."/>
            <person name="Stevenson D.W."/>
            <person name="Thummler F."/>
            <person name="Tillich M."/>
            <person name="Villarreal Aguilar J.C."/>
            <person name="Widiez T."/>
            <person name="Wong G.K."/>
            <person name="Wymore A."/>
            <person name="Zhang Y."/>
            <person name="Zimmer A.D."/>
            <person name="Quatrano R.S."/>
            <person name="Mayer K.F.X."/>
            <person name="Goodstein D."/>
            <person name="Casacuberta J.M."/>
            <person name="Vandepoele K."/>
            <person name="Reski R."/>
            <person name="Cuming A.C."/>
            <person name="Tuskan G.A."/>
            <person name="Maumus F."/>
            <person name="Salse J."/>
            <person name="Schmutz J."/>
            <person name="Rensing S.A."/>
        </authorList>
    </citation>
    <scope>NUCLEOTIDE SEQUENCE [LARGE SCALE GENOMIC DNA]</scope>
    <source>
        <strain evidence="3 4">cv. Gransden 2004</strain>
    </source>
</reference>